<dbReference type="Gene3D" id="2.30.30.40">
    <property type="entry name" value="SH3 Domains"/>
    <property type="match status" value="1"/>
</dbReference>
<evidence type="ECO:0000256" key="2">
    <source>
        <dbReference type="PROSITE-ProRule" id="PRU00192"/>
    </source>
</evidence>
<evidence type="ECO:0000256" key="5">
    <source>
        <dbReference type="SAM" id="SignalP"/>
    </source>
</evidence>
<dbReference type="GO" id="GO:1902929">
    <property type="term" value="C:plasma membrane of growing cell tip"/>
    <property type="evidence" value="ECO:0007669"/>
    <property type="project" value="TreeGrafter"/>
</dbReference>
<keyword evidence="1 2" id="KW-0728">SH3 domain</keyword>
<feature type="domain" description="SH3" evidence="6">
    <location>
        <begin position="1379"/>
        <end position="1444"/>
    </location>
</feature>
<dbReference type="InterPro" id="IPR048266">
    <property type="entry name" value="Rax2-like_second"/>
</dbReference>
<proteinExistence type="predicted"/>
<reference evidence="8" key="1">
    <citation type="journal article" date="2018" name="Nat. Microbiol.">
        <title>Leveraging single-cell genomics to expand the fungal tree of life.</title>
        <authorList>
            <person name="Ahrendt S.R."/>
            <person name="Quandt C.A."/>
            <person name="Ciobanu D."/>
            <person name="Clum A."/>
            <person name="Salamov A."/>
            <person name="Andreopoulos B."/>
            <person name="Cheng J.F."/>
            <person name="Woyke T."/>
            <person name="Pelin A."/>
            <person name="Henrissat B."/>
            <person name="Reynolds N.K."/>
            <person name="Benny G.L."/>
            <person name="Smith M.E."/>
            <person name="James T.Y."/>
            <person name="Grigoriev I.V."/>
        </authorList>
    </citation>
    <scope>NUCLEOTIDE SEQUENCE [LARGE SCALE GENOMIC DNA]</scope>
</reference>
<dbReference type="Pfam" id="PF00018">
    <property type="entry name" value="SH3_1"/>
    <property type="match status" value="1"/>
</dbReference>
<keyword evidence="4" id="KW-0472">Membrane</keyword>
<dbReference type="PROSITE" id="PS50002">
    <property type="entry name" value="SH3"/>
    <property type="match status" value="1"/>
</dbReference>
<accession>A0A4P9Y904</accession>
<dbReference type="PANTHER" id="PTHR31778:SF2">
    <property type="entry name" value="BUD SITE SELECTION PROTEIN RAX2"/>
    <property type="match status" value="1"/>
</dbReference>
<protein>
    <recommendedName>
        <fullName evidence="6">SH3 domain-containing protein</fullName>
    </recommendedName>
</protein>
<feature type="signal peptide" evidence="5">
    <location>
        <begin position="1"/>
        <end position="21"/>
    </location>
</feature>
<feature type="transmembrane region" description="Helical" evidence="4">
    <location>
        <begin position="1209"/>
        <end position="1232"/>
    </location>
</feature>
<dbReference type="SUPFAM" id="SSF50044">
    <property type="entry name" value="SH3-domain"/>
    <property type="match status" value="1"/>
</dbReference>
<keyword evidence="8" id="KW-1185">Reference proteome</keyword>
<dbReference type="OrthoDB" id="2503993at2759"/>
<dbReference type="Pfam" id="PF20842">
    <property type="entry name" value="Rax2_2"/>
    <property type="match status" value="1"/>
</dbReference>
<feature type="region of interest" description="Disordered" evidence="3">
    <location>
        <begin position="1297"/>
        <end position="1337"/>
    </location>
</feature>
<keyword evidence="4" id="KW-0812">Transmembrane</keyword>
<gene>
    <name evidence="7" type="ORF">BJ684DRAFT_18391</name>
</gene>
<dbReference type="InterPro" id="IPR036028">
    <property type="entry name" value="SH3-like_dom_sf"/>
</dbReference>
<dbReference type="SMART" id="SM00326">
    <property type="entry name" value="SH3"/>
    <property type="match status" value="1"/>
</dbReference>
<evidence type="ECO:0000256" key="1">
    <source>
        <dbReference type="ARBA" id="ARBA00022443"/>
    </source>
</evidence>
<name>A0A4P9Y904_9FUNG</name>
<sequence length="1444" mass="151728">MHLPLLLLFSLLLVLFRSVKTIEVDWKALGSSALLGSYQGLSLYSSSSSSGVRSLPTSSSPGPVQAATLTLVNTTTSETNTLFASSGINASINALCTLPPTDGHATRIFFAGLFPSPTSPNIAVWEEGVGVVGLGPGLDGSVLSLTCLKPSSTYPKGRVIALGSFRGPHLPSISNSPPLPSYAQWAIWGGGVAIWDLAQDTWFPPPFKGLDAPVRSLSVPSSSSSALFGGEFLSVADGPLHIPPDSQPLPLSLGTLDLGNAQSPGNIICNSSSSTTNFSPATGAPSTPWSIVQGISGWWRLSLPLTFTPLLLRLWNLPAQGPNPKGARTFRLISRPDNQPITLSYIHPETNSRALCWDACPMELGGTRDFIIPPRLARSMQGLQLDITSWYGQGGGLAGVQIFQADIYVHAVPSYNPAACDLPVGNAEAGYVQATSTRTGLGWEEVVGPVGGKRVLALRGPSTAAALAATNPSLTLIPNVPETGIYEVWLYLPGCQIAGLGQGCASRATLSAVVYADPDAPTPTPVQVSPTGLEEDAEGGQRIRLYFGRILASKSSSSSFSPRVEIRVDGSVQPTGSSGVEAYIDAIQLVRVPSATGANGLLEVQGMFDDASAMAQWSRPSVPLPIGSVVTSVQHVDNSSRALVGGQFANFTAGYGNLVEWNQGQWVPLKTGAGVNGRVETIKSLGSGKGWLIGGDFTGPFSGTGALYGLGVYAFEEGWRTGETPGVAQGGVHHLAINTSPDREIVYAAGSFASVYLSDGSLHPELGGLAAYNPSGSSQPIWTGDAPFVRPIGSIHSLDFLHHPDQGSSLILGSALPLGPASSRLDAIHSGGITLIDSFSSSSAQTIPAGMDLLPAGSFPGRGPQQIRQVRAGAWVDQGRSILVSATLSDPSSAQTSWDGLLQRSLGPQGPWSLLSSSGLIHSMDTLRVGAEEIVFYTGLSSQGGRLLFGRWDAARGVHEDLPNTSGVSGEGRVVRWLGQGKFLLGGNFTSLAGLDPCTHVCVYDEWKGAWESPGSLSLQSGETILDAHYSREMEKTLLLLSSFSLLVKEDSSKEWARVDTSGWPAPIHSLSSSMARQGGSHFLLGGLQSTSDISTVQVGQWSGRPDDSPVWYLSTPGFPTSFSLQGVQVLPIFKDSQGGGTQPGIFIQGTGGAMILQDPSSPSSTWKPWIHISDDPGSSSSSSILRDCTVHHSDWSLAKGKGTMAAPLVVLVSAAISLGFIFIIVAAGLLGMHGRRRLRSRPGVTSLNRHVLLPLQSPSAAAAVPPIWARSIGEKDSGERPHPAILATAPYLSTRDVGQGVGEEGRPSMGVESNILPPGDPDQDSSYHSHSFEGSSSFLSRDMEGALTGAAVRLGGHDHDDPSSLHHEGGMEPDWLPADYQVYHAKHAFEAKESGELEIHAGDLVYVLDNTDPIWWMGLVDNGPGVPPSQGVFPASFVRERGE</sequence>
<feature type="chain" id="PRO_5020942278" description="SH3 domain-containing protein" evidence="5">
    <location>
        <begin position="22"/>
        <end position="1444"/>
    </location>
</feature>
<evidence type="ECO:0000256" key="3">
    <source>
        <dbReference type="SAM" id="MobiDB-lite"/>
    </source>
</evidence>
<keyword evidence="5" id="KW-0732">Signal</keyword>
<dbReference type="PANTHER" id="PTHR31778">
    <property type="entry name" value="BUD SITE SELECTION PROTEIN RAX2"/>
    <property type="match status" value="1"/>
</dbReference>
<evidence type="ECO:0000313" key="8">
    <source>
        <dbReference type="Proteomes" id="UP000267251"/>
    </source>
</evidence>
<dbReference type="Proteomes" id="UP000267251">
    <property type="component" value="Unassembled WGS sequence"/>
</dbReference>
<dbReference type="EMBL" id="KZ987744">
    <property type="protein sequence ID" value="RKP15272.1"/>
    <property type="molecule type" value="Genomic_DNA"/>
</dbReference>
<evidence type="ECO:0000313" key="7">
    <source>
        <dbReference type="EMBL" id="RKP15272.1"/>
    </source>
</evidence>
<evidence type="ECO:0000259" key="6">
    <source>
        <dbReference type="PROSITE" id="PS50002"/>
    </source>
</evidence>
<dbReference type="InterPro" id="IPR001452">
    <property type="entry name" value="SH3_domain"/>
</dbReference>
<evidence type="ECO:0000256" key="4">
    <source>
        <dbReference type="SAM" id="Phobius"/>
    </source>
</evidence>
<keyword evidence="4" id="KW-1133">Transmembrane helix</keyword>
<organism evidence="7 8">
    <name type="scientific">Piptocephalis cylindrospora</name>
    <dbReference type="NCBI Taxonomy" id="1907219"/>
    <lineage>
        <taxon>Eukaryota</taxon>
        <taxon>Fungi</taxon>
        <taxon>Fungi incertae sedis</taxon>
        <taxon>Zoopagomycota</taxon>
        <taxon>Zoopagomycotina</taxon>
        <taxon>Zoopagomycetes</taxon>
        <taxon>Zoopagales</taxon>
        <taxon>Piptocephalidaceae</taxon>
        <taxon>Piptocephalis</taxon>
    </lineage>
</organism>